<comment type="caution">
    <text evidence="10">The sequence shown here is derived from an EMBL/GenBank/DDBJ whole genome shotgun (WGS) entry which is preliminary data.</text>
</comment>
<feature type="transmembrane region" description="Helical" evidence="7">
    <location>
        <begin position="360"/>
        <end position="380"/>
    </location>
</feature>
<evidence type="ECO:0000259" key="9">
    <source>
        <dbReference type="Pfam" id="PF12821"/>
    </source>
</evidence>
<feature type="transmembrane region" description="Helical" evidence="7">
    <location>
        <begin position="182"/>
        <end position="201"/>
    </location>
</feature>
<feature type="transmembrane region" description="Helical" evidence="7">
    <location>
        <begin position="247"/>
        <end position="265"/>
    </location>
</feature>
<keyword evidence="2" id="KW-1003">Cell membrane</keyword>
<feature type="transmembrane region" description="Helical" evidence="7">
    <location>
        <begin position="208"/>
        <end position="227"/>
    </location>
</feature>
<evidence type="ECO:0000256" key="5">
    <source>
        <dbReference type="ARBA" id="ARBA00023136"/>
    </source>
</evidence>
<dbReference type="EMBL" id="JACJLA010000002">
    <property type="protein sequence ID" value="MBM6912022.1"/>
    <property type="molecule type" value="Genomic_DNA"/>
</dbReference>
<sequence>MNVYTKKELTLLETPFDDIRRKMDLLLLLGQLLMENGANTNQILRDMLRAAAYMGINENLVHVHISYTTIMLNISDDSHAYTVFRKTLHHGVNMTTLSVLSKLTWKALEQSFTLDEFEKRLRTIAETPPRYPHGLLNIAAGFACGAFALLFGGTILSAWVTTLCAIIGFFVRTLCNRWEVNIYISIMAAAFAATTSAYLLHTLFASDAMIYAMISCTLFMIPGVPLINAVDDMINNHIMAGMTRAMNTFLIVGSMTVGITMALYFDRLSNFTSLSILPGQLYPLQLAASVVGAIGFSIIFNIPYRLLPLVGMGGLIAVAIRNTLLVYLGFSLPGATFLATAIISICALKASRYFRTAAPVLSIPSVIPLIPGVLLYRFLFGIVTINTLDTESLLHALRSGVTGITTIICIAIGVSIPHILASRYLDRAKHQRLLHLLQDRGAGHP</sequence>
<dbReference type="Pfam" id="PF12821">
    <property type="entry name" value="ThrE_2"/>
    <property type="match status" value="1"/>
</dbReference>
<protein>
    <submittedName>
        <fullName evidence="10">Threonine/serine exporter family protein</fullName>
    </submittedName>
</protein>
<evidence type="ECO:0000256" key="1">
    <source>
        <dbReference type="ARBA" id="ARBA00004651"/>
    </source>
</evidence>
<evidence type="ECO:0000259" key="8">
    <source>
        <dbReference type="Pfam" id="PF06738"/>
    </source>
</evidence>
<evidence type="ECO:0000313" key="10">
    <source>
        <dbReference type="EMBL" id="MBM6912022.1"/>
    </source>
</evidence>
<dbReference type="Proteomes" id="UP000707138">
    <property type="component" value="Unassembled WGS sequence"/>
</dbReference>
<gene>
    <name evidence="10" type="ORF">H6A01_01590</name>
</gene>
<keyword evidence="11" id="KW-1185">Reference proteome</keyword>
<feature type="domain" description="Threonine/serine exporter-like N-terminal" evidence="8">
    <location>
        <begin position="24"/>
        <end position="265"/>
    </location>
</feature>
<feature type="transmembrane region" description="Helical" evidence="7">
    <location>
        <begin position="324"/>
        <end position="348"/>
    </location>
</feature>
<evidence type="ECO:0000256" key="2">
    <source>
        <dbReference type="ARBA" id="ARBA00022475"/>
    </source>
</evidence>
<comment type="subcellular location">
    <subcellularLocation>
        <location evidence="1">Cell membrane</location>
        <topology evidence="1">Multi-pass membrane protein</topology>
    </subcellularLocation>
</comment>
<dbReference type="InterPro" id="IPR050539">
    <property type="entry name" value="ThrE_Dicarb/AminoAcid_Exp"/>
</dbReference>
<evidence type="ECO:0000256" key="4">
    <source>
        <dbReference type="ARBA" id="ARBA00022989"/>
    </source>
</evidence>
<comment type="similarity">
    <text evidence="6">Belongs to the ThrE exporter (TC 2.A.79) family.</text>
</comment>
<keyword evidence="5 7" id="KW-0472">Membrane</keyword>
<keyword evidence="4 7" id="KW-1133">Transmembrane helix</keyword>
<dbReference type="PANTHER" id="PTHR34390">
    <property type="entry name" value="UPF0442 PROTEIN YJJB-RELATED"/>
    <property type="match status" value="1"/>
</dbReference>
<evidence type="ECO:0000256" key="7">
    <source>
        <dbReference type="SAM" id="Phobius"/>
    </source>
</evidence>
<organism evidence="10 11">
    <name type="scientific">Veillonella magna</name>
    <dbReference type="NCBI Taxonomy" id="464322"/>
    <lineage>
        <taxon>Bacteria</taxon>
        <taxon>Bacillati</taxon>
        <taxon>Bacillota</taxon>
        <taxon>Negativicutes</taxon>
        <taxon>Veillonellales</taxon>
        <taxon>Veillonellaceae</taxon>
        <taxon>Veillonella</taxon>
    </lineage>
</organism>
<evidence type="ECO:0000313" key="11">
    <source>
        <dbReference type="Proteomes" id="UP000707138"/>
    </source>
</evidence>
<evidence type="ECO:0000256" key="3">
    <source>
        <dbReference type="ARBA" id="ARBA00022692"/>
    </source>
</evidence>
<reference evidence="10 11" key="1">
    <citation type="journal article" date="2021" name="Sci. Rep.">
        <title>The distribution of antibiotic resistance genes in chicken gut microbiota commensals.</title>
        <authorList>
            <person name="Juricova H."/>
            <person name="Matiasovicova J."/>
            <person name="Kubasova T."/>
            <person name="Cejkova D."/>
            <person name="Rychlik I."/>
        </authorList>
    </citation>
    <scope>NUCLEOTIDE SEQUENCE [LARGE SCALE GENOMIC DNA]</scope>
    <source>
        <strain evidence="10 11">An537</strain>
    </source>
</reference>
<accession>A0ABS2GDY3</accession>
<proteinExistence type="inferred from homology"/>
<dbReference type="PANTHER" id="PTHR34390:SF2">
    <property type="entry name" value="SUCCINATE TRANSPORTER SUBUNIT YJJP-RELATED"/>
    <property type="match status" value="1"/>
</dbReference>
<dbReference type="RefSeq" id="WP_205087317.1">
    <property type="nucleotide sequence ID" value="NZ_JACJLA010000002.1"/>
</dbReference>
<evidence type="ECO:0000256" key="6">
    <source>
        <dbReference type="ARBA" id="ARBA00034125"/>
    </source>
</evidence>
<feature type="transmembrane region" description="Helical" evidence="7">
    <location>
        <begin position="400"/>
        <end position="421"/>
    </location>
</feature>
<keyword evidence="3 7" id="KW-0812">Transmembrane</keyword>
<feature type="transmembrane region" description="Helical" evidence="7">
    <location>
        <begin position="138"/>
        <end position="170"/>
    </location>
</feature>
<feature type="transmembrane region" description="Helical" evidence="7">
    <location>
        <begin position="286"/>
        <end position="304"/>
    </location>
</feature>
<dbReference type="InterPro" id="IPR010619">
    <property type="entry name" value="ThrE-like_N"/>
</dbReference>
<dbReference type="InterPro" id="IPR024528">
    <property type="entry name" value="ThrE_2"/>
</dbReference>
<name>A0ABS2GDY3_9FIRM</name>
<feature type="domain" description="Threonine/Serine exporter ThrE" evidence="9">
    <location>
        <begin position="286"/>
        <end position="418"/>
    </location>
</feature>
<dbReference type="Pfam" id="PF06738">
    <property type="entry name" value="ThrE"/>
    <property type="match status" value="1"/>
</dbReference>